<reference evidence="8 10" key="2">
    <citation type="submission" date="2017-08" db="EMBL/GenBank/DDBJ databases">
        <title>Whole Genome Sequence of Sphingobium hydrophobicum C1: Insights into Adaption to the Electronic-waste Contaminated Sediment.</title>
        <authorList>
            <person name="Song D."/>
            <person name="Chen X."/>
            <person name="Xu M."/>
        </authorList>
    </citation>
    <scope>NUCLEOTIDE SEQUENCE [LARGE SCALE GENOMIC DNA]</scope>
    <source>
        <strain evidence="8 10">C1</strain>
    </source>
</reference>
<dbReference type="SMART" id="SM00357">
    <property type="entry name" value="CSP"/>
    <property type="match status" value="1"/>
</dbReference>
<gene>
    <name evidence="8" type="ORF">CJD35_11640</name>
    <name evidence="9" type="ORF">MBESOW_P3778</name>
</gene>
<dbReference type="InterPro" id="IPR012340">
    <property type="entry name" value="NA-bd_OB-fold"/>
</dbReference>
<evidence type="ECO:0000259" key="7">
    <source>
        <dbReference type="PROSITE" id="PS51857"/>
    </source>
</evidence>
<dbReference type="STRING" id="1192759.GCA_000277525_00466"/>
<dbReference type="PROSITE" id="PS51857">
    <property type="entry name" value="CSD_2"/>
    <property type="match status" value="1"/>
</dbReference>
<dbReference type="InterPro" id="IPR011129">
    <property type="entry name" value="CSD"/>
</dbReference>
<dbReference type="Proteomes" id="UP000217141">
    <property type="component" value="Chromosome I"/>
</dbReference>
<keyword evidence="4" id="KW-0238">DNA-binding</keyword>
<keyword evidence="5" id="KW-0010">Activator</keyword>
<dbReference type="SUPFAM" id="SSF50249">
    <property type="entry name" value="Nucleic acid-binding proteins"/>
    <property type="match status" value="1"/>
</dbReference>
<dbReference type="CDD" id="cd04458">
    <property type="entry name" value="CSP_CDS"/>
    <property type="match status" value="1"/>
</dbReference>
<evidence type="ECO:0000256" key="4">
    <source>
        <dbReference type="ARBA" id="ARBA00023125"/>
    </source>
</evidence>
<evidence type="ECO:0000256" key="6">
    <source>
        <dbReference type="ARBA" id="ARBA00023163"/>
    </source>
</evidence>
<dbReference type="Proteomes" id="UP000290975">
    <property type="component" value="Unassembled WGS sequence"/>
</dbReference>
<keyword evidence="11" id="KW-1185">Reference proteome</keyword>
<feature type="domain" description="CSD" evidence="7">
    <location>
        <begin position="3"/>
        <end position="69"/>
    </location>
</feature>
<protein>
    <submittedName>
        <fullName evidence="9">Cold shock protein, CspA family</fullName>
    </submittedName>
    <submittedName>
        <fullName evidence="8">Cold-shock protein</fullName>
    </submittedName>
</protein>
<keyword evidence="2" id="KW-0963">Cytoplasm</keyword>
<evidence type="ECO:0000256" key="2">
    <source>
        <dbReference type="ARBA" id="ARBA00022490"/>
    </source>
</evidence>
<dbReference type="KEGG" id="shyd:CJD35_11640"/>
<comment type="subcellular location">
    <subcellularLocation>
        <location evidence="1">Cytoplasm</location>
    </subcellularLocation>
</comment>
<dbReference type="EMBL" id="BBQY01000039">
    <property type="protein sequence ID" value="GBH32547.1"/>
    <property type="molecule type" value="Genomic_DNA"/>
</dbReference>
<evidence type="ECO:0000256" key="3">
    <source>
        <dbReference type="ARBA" id="ARBA00023015"/>
    </source>
</evidence>
<dbReference type="EMBL" id="CP022745">
    <property type="protein sequence ID" value="ASY45020.1"/>
    <property type="molecule type" value="Genomic_DNA"/>
</dbReference>
<dbReference type="PANTHER" id="PTHR46565">
    <property type="entry name" value="COLD SHOCK DOMAIN PROTEIN 2"/>
    <property type="match status" value="1"/>
</dbReference>
<evidence type="ECO:0000313" key="8">
    <source>
        <dbReference type="EMBL" id="ASY45020.1"/>
    </source>
</evidence>
<dbReference type="Pfam" id="PF00313">
    <property type="entry name" value="CSD"/>
    <property type="match status" value="1"/>
</dbReference>
<name>A0A249MUH7_SPHXE</name>
<evidence type="ECO:0000313" key="11">
    <source>
        <dbReference type="Proteomes" id="UP000290975"/>
    </source>
</evidence>
<keyword evidence="3" id="KW-0805">Transcription regulation</keyword>
<proteinExistence type="predicted"/>
<accession>A0A401J7D8</accession>
<dbReference type="PANTHER" id="PTHR46565:SF20">
    <property type="entry name" value="COLD SHOCK DOMAIN-CONTAINING PROTEIN 4"/>
    <property type="match status" value="1"/>
</dbReference>
<dbReference type="PIRSF" id="PIRSF002599">
    <property type="entry name" value="Cold_shock_A"/>
    <property type="match status" value="1"/>
</dbReference>
<dbReference type="GO" id="GO:0003677">
    <property type="term" value="F:DNA binding"/>
    <property type="evidence" value="ECO:0007669"/>
    <property type="project" value="UniProtKB-KW"/>
</dbReference>
<reference evidence="9 11" key="1">
    <citation type="submission" date="2014-12" db="EMBL/GenBank/DDBJ databases">
        <title>Whole genome sequencing of Sphingobium xenophagum OW59.</title>
        <authorList>
            <person name="Ohta Y."/>
            <person name="Nishi S."/>
            <person name="Hatada Y."/>
        </authorList>
    </citation>
    <scope>NUCLEOTIDE SEQUENCE [LARGE SCALE GENOMIC DNA]</scope>
    <source>
        <strain evidence="9 11">OW59</strain>
    </source>
</reference>
<keyword evidence="6" id="KW-0804">Transcription</keyword>
<organism evidence="8 10">
    <name type="scientific">Sphingobium xenophagum</name>
    <dbReference type="NCBI Taxonomy" id="121428"/>
    <lineage>
        <taxon>Bacteria</taxon>
        <taxon>Pseudomonadati</taxon>
        <taxon>Pseudomonadota</taxon>
        <taxon>Alphaproteobacteria</taxon>
        <taxon>Sphingomonadales</taxon>
        <taxon>Sphingomonadaceae</taxon>
        <taxon>Sphingobium</taxon>
    </lineage>
</organism>
<dbReference type="PRINTS" id="PR00050">
    <property type="entry name" value="COLDSHOCK"/>
</dbReference>
<dbReference type="InterPro" id="IPR012156">
    <property type="entry name" value="Cold_shock_CspA"/>
</dbReference>
<sequence>MSSITGVVKFFNADKGYGFIAPDNGGADAFVHISAVERAGLATLREKDRVSYDLEQDKRGKMAAVNIAHAE</sequence>
<dbReference type="RefSeq" id="WP_006948571.1">
    <property type="nucleotide sequence ID" value="NZ_BBQY01000039.1"/>
</dbReference>
<accession>A0A249MUH7</accession>
<evidence type="ECO:0000256" key="1">
    <source>
        <dbReference type="ARBA" id="ARBA00004496"/>
    </source>
</evidence>
<evidence type="ECO:0000313" key="10">
    <source>
        <dbReference type="Proteomes" id="UP000217141"/>
    </source>
</evidence>
<dbReference type="Gene3D" id="2.40.50.140">
    <property type="entry name" value="Nucleic acid-binding proteins"/>
    <property type="match status" value="1"/>
</dbReference>
<evidence type="ECO:0000313" key="9">
    <source>
        <dbReference type="EMBL" id="GBH32547.1"/>
    </source>
</evidence>
<dbReference type="GO" id="GO:0005829">
    <property type="term" value="C:cytosol"/>
    <property type="evidence" value="ECO:0007669"/>
    <property type="project" value="UniProtKB-ARBA"/>
</dbReference>
<dbReference type="InterPro" id="IPR002059">
    <property type="entry name" value="CSP_DNA-bd"/>
</dbReference>
<dbReference type="AlphaFoldDB" id="A0A249MUH7"/>
<evidence type="ECO:0000256" key="5">
    <source>
        <dbReference type="ARBA" id="ARBA00023159"/>
    </source>
</evidence>